<evidence type="ECO:0000313" key="4">
    <source>
        <dbReference type="Proteomes" id="UP001432322"/>
    </source>
</evidence>
<sequence length="759" mass="82514">FLLLFRRPADMRQRYPVGSTVWCVWDGGNEYAARVMKYDEKRGEFRYKVHFQGWNSRHDEWVAESQLRINKNPITVSPLQGPVRYSPVPETSKKKNGKRRKEEDRPHEERRVEKEMRESRDQKPVKRKIEVLSDIPPTPLKRSKAARMKYSPPPKPPVPSSGSRRGRPPKNPPPSTADAAAAAYAAGPSNGSEKSSSLKYRSRYDEAYESIASGSSDRVLSPSTVRRRKKAIGNGGIEIDETQDGHRTPQDTHPPDMGSPTSAMLSLAVDLYLEYGGRLKSPEGRQRKGLGSDNKKEVIASLVENFKRDEKVLEEERKRKWRHYLEFKRRMVKDFEKYLVPTGSNERNRPTEGAAAAAASTTAALNGSVENGGEMNGETELKREKKEMKREEMENGREDEKMEEMKAEEIEMKEEVEEKGTSPTEATTASPTDTAPKPSTPTGSAVAAVAAPLSGLSKSVAPSTTSPLTVTTSGLGTSGGITPSPSPILPPSLKPNPNVPQDQSYAHIPFVGAETARAVVSQLRAERAQQMRVGSYMQHGKTSGGGVRGGQHRSYMMSGNAIRTVASSSSGSSRVVGRPTLFVAPSIPSFSHGGGGNGKVPHLVQPKKMAHDNEMTSSSHHYGGPSTSSGNRGNGGMRREWYSPRDTIEFVDDFSQGVVAEEVVVTEDMEMVDGNEAGPSSRPPSRGGQQTSGMDRTTNGGGGGSDVRTDHCYGTTSAAKARQREQQLASREYPSHGPGGATVVSASSMAAGGGPVRQR</sequence>
<feature type="compositionally biased region" description="Polar residues" evidence="1">
    <location>
        <begin position="687"/>
        <end position="698"/>
    </location>
</feature>
<feature type="compositionally biased region" description="Pro residues" evidence="1">
    <location>
        <begin position="484"/>
        <end position="498"/>
    </location>
</feature>
<organism evidence="3 4">
    <name type="scientific">Pristionchus fissidentatus</name>
    <dbReference type="NCBI Taxonomy" id="1538716"/>
    <lineage>
        <taxon>Eukaryota</taxon>
        <taxon>Metazoa</taxon>
        <taxon>Ecdysozoa</taxon>
        <taxon>Nematoda</taxon>
        <taxon>Chromadorea</taxon>
        <taxon>Rhabditida</taxon>
        <taxon>Rhabditina</taxon>
        <taxon>Diplogasteromorpha</taxon>
        <taxon>Diplogasteroidea</taxon>
        <taxon>Neodiplogasteridae</taxon>
        <taxon>Pristionchus</taxon>
    </lineage>
</organism>
<gene>
    <name evidence="3" type="ORF">PFISCL1PPCAC_14550</name>
</gene>
<name>A0AAV5VUZ6_9BILA</name>
<feature type="region of interest" description="Disordered" evidence="1">
    <location>
        <begin position="342"/>
        <end position="501"/>
    </location>
</feature>
<accession>A0AAV5VUZ6</accession>
<dbReference type="Proteomes" id="UP001432322">
    <property type="component" value="Unassembled WGS sequence"/>
</dbReference>
<dbReference type="EMBL" id="BTSY01000004">
    <property type="protein sequence ID" value="GMT23253.1"/>
    <property type="molecule type" value="Genomic_DNA"/>
</dbReference>
<dbReference type="Gene3D" id="2.30.30.140">
    <property type="match status" value="1"/>
</dbReference>
<feature type="compositionally biased region" description="Basic and acidic residues" evidence="1">
    <location>
        <begin position="379"/>
        <end position="410"/>
    </location>
</feature>
<feature type="compositionally biased region" description="Polar residues" evidence="1">
    <location>
        <begin position="189"/>
        <end position="199"/>
    </location>
</feature>
<dbReference type="InterPro" id="IPR016197">
    <property type="entry name" value="Chromo-like_dom_sf"/>
</dbReference>
<comment type="caution">
    <text evidence="3">The sequence shown here is derived from an EMBL/GenBank/DDBJ whole genome shotgun (WGS) entry which is preliminary data.</text>
</comment>
<feature type="domain" description="Tudor-knot" evidence="2">
    <location>
        <begin position="17"/>
        <end position="68"/>
    </location>
</feature>
<feature type="compositionally biased region" description="Basic and acidic residues" evidence="1">
    <location>
        <begin position="243"/>
        <end position="254"/>
    </location>
</feature>
<feature type="compositionally biased region" description="Low complexity" evidence="1">
    <location>
        <begin position="177"/>
        <end position="186"/>
    </location>
</feature>
<keyword evidence="4" id="KW-1185">Reference proteome</keyword>
<dbReference type="SUPFAM" id="SSF54160">
    <property type="entry name" value="Chromo domain-like"/>
    <property type="match status" value="1"/>
</dbReference>
<feature type="compositionally biased region" description="Polar residues" evidence="1">
    <location>
        <begin position="212"/>
        <end position="224"/>
    </location>
</feature>
<reference evidence="3" key="1">
    <citation type="submission" date="2023-10" db="EMBL/GenBank/DDBJ databases">
        <title>Genome assembly of Pristionchus species.</title>
        <authorList>
            <person name="Yoshida K."/>
            <person name="Sommer R.J."/>
        </authorList>
    </citation>
    <scope>NUCLEOTIDE SEQUENCE</scope>
    <source>
        <strain evidence="3">RS5133</strain>
    </source>
</reference>
<feature type="non-terminal residue" evidence="3">
    <location>
        <position position="1"/>
    </location>
</feature>
<feature type="region of interest" description="Disordered" evidence="1">
    <location>
        <begin position="609"/>
        <end position="640"/>
    </location>
</feature>
<evidence type="ECO:0000313" key="3">
    <source>
        <dbReference type="EMBL" id="GMT23253.1"/>
    </source>
</evidence>
<feature type="compositionally biased region" description="Low complexity" evidence="1">
    <location>
        <begin position="421"/>
        <end position="442"/>
    </location>
</feature>
<feature type="non-terminal residue" evidence="3">
    <location>
        <position position="759"/>
    </location>
</feature>
<feature type="region of interest" description="Disordered" evidence="1">
    <location>
        <begin position="668"/>
        <end position="759"/>
    </location>
</feature>
<dbReference type="InterPro" id="IPR025995">
    <property type="entry name" value="Tudor-knot"/>
</dbReference>
<evidence type="ECO:0000259" key="2">
    <source>
        <dbReference type="Pfam" id="PF11717"/>
    </source>
</evidence>
<evidence type="ECO:0000256" key="1">
    <source>
        <dbReference type="SAM" id="MobiDB-lite"/>
    </source>
</evidence>
<feature type="region of interest" description="Disordered" evidence="1">
    <location>
        <begin position="73"/>
        <end position="262"/>
    </location>
</feature>
<feature type="compositionally biased region" description="Basic and acidic residues" evidence="1">
    <location>
        <begin position="100"/>
        <end position="131"/>
    </location>
</feature>
<feature type="compositionally biased region" description="Low complexity" evidence="1">
    <location>
        <begin position="462"/>
        <end position="483"/>
    </location>
</feature>
<protein>
    <recommendedName>
        <fullName evidence="2">Tudor-knot domain-containing protein</fullName>
    </recommendedName>
</protein>
<proteinExistence type="predicted"/>
<dbReference type="AlphaFoldDB" id="A0AAV5VUZ6"/>
<feature type="compositionally biased region" description="Low complexity" evidence="1">
    <location>
        <begin position="354"/>
        <end position="364"/>
    </location>
</feature>
<dbReference type="Pfam" id="PF11717">
    <property type="entry name" value="Tudor-knot"/>
    <property type="match status" value="1"/>
</dbReference>